<protein>
    <submittedName>
        <fullName evidence="2">Uncharacterized protein</fullName>
    </submittedName>
</protein>
<reference evidence="2" key="1">
    <citation type="submission" date="2018-11" db="EMBL/GenBank/DDBJ databases">
        <authorList>
            <person name="Alioto T."/>
            <person name="Alioto T."/>
        </authorList>
    </citation>
    <scope>NUCLEOTIDE SEQUENCE</scope>
</reference>
<evidence type="ECO:0000256" key="1">
    <source>
        <dbReference type="SAM" id="MobiDB-lite"/>
    </source>
</evidence>
<sequence>MYSTRKKEESLLGRNAKVSRENLRRPSSDTSEFMQYNNDNELHKLRANFTLIQSKVSEGIQKKISMSVRAEWKNNEAHSG</sequence>
<evidence type="ECO:0000313" key="2">
    <source>
        <dbReference type="EMBL" id="VDI51399.1"/>
    </source>
</evidence>
<feature type="compositionally biased region" description="Basic and acidic residues" evidence="1">
    <location>
        <begin position="1"/>
        <end position="11"/>
    </location>
</feature>
<name>A0A8B6FM25_MYTGA</name>
<dbReference type="Proteomes" id="UP000596742">
    <property type="component" value="Unassembled WGS sequence"/>
</dbReference>
<organism evidence="2 3">
    <name type="scientific">Mytilus galloprovincialis</name>
    <name type="common">Mediterranean mussel</name>
    <dbReference type="NCBI Taxonomy" id="29158"/>
    <lineage>
        <taxon>Eukaryota</taxon>
        <taxon>Metazoa</taxon>
        <taxon>Spiralia</taxon>
        <taxon>Lophotrochozoa</taxon>
        <taxon>Mollusca</taxon>
        <taxon>Bivalvia</taxon>
        <taxon>Autobranchia</taxon>
        <taxon>Pteriomorphia</taxon>
        <taxon>Mytilida</taxon>
        <taxon>Mytiloidea</taxon>
        <taxon>Mytilidae</taxon>
        <taxon>Mytilinae</taxon>
        <taxon>Mytilus</taxon>
    </lineage>
</organism>
<feature type="compositionally biased region" description="Basic and acidic residues" evidence="1">
    <location>
        <begin position="18"/>
        <end position="27"/>
    </location>
</feature>
<proteinExistence type="predicted"/>
<comment type="caution">
    <text evidence="2">The sequence shown here is derived from an EMBL/GenBank/DDBJ whole genome shotgun (WGS) entry which is preliminary data.</text>
</comment>
<accession>A0A8B6FM25</accession>
<gene>
    <name evidence="2" type="ORF">MGAL_10B008612</name>
</gene>
<feature type="region of interest" description="Disordered" evidence="1">
    <location>
        <begin position="1"/>
        <end position="34"/>
    </location>
</feature>
<evidence type="ECO:0000313" key="3">
    <source>
        <dbReference type="Proteomes" id="UP000596742"/>
    </source>
</evidence>
<feature type="non-terminal residue" evidence="2">
    <location>
        <position position="80"/>
    </location>
</feature>
<keyword evidence="3" id="KW-1185">Reference proteome</keyword>
<dbReference type="AlphaFoldDB" id="A0A8B6FM25"/>
<dbReference type="EMBL" id="UYJE01007049">
    <property type="protein sequence ID" value="VDI51399.1"/>
    <property type="molecule type" value="Genomic_DNA"/>
</dbReference>